<dbReference type="GO" id="GO:0005829">
    <property type="term" value="C:cytosol"/>
    <property type="evidence" value="ECO:0007669"/>
    <property type="project" value="TreeGrafter"/>
</dbReference>
<dbReference type="EC" id="6.1.1.18" evidence="2"/>
<keyword evidence="16" id="KW-1185">Reference proteome</keyword>
<dbReference type="Pfam" id="PF20974">
    <property type="entry name" value="tRNA-synt_1c_C2"/>
    <property type="match status" value="1"/>
</dbReference>
<dbReference type="PANTHER" id="PTHR43097:SF4">
    <property type="entry name" value="GLUTAMINE--TRNA LIGASE"/>
    <property type="match status" value="1"/>
</dbReference>
<feature type="domain" description="tRNA synthetases class I (E and Q) anti-codon binding" evidence="14">
    <location>
        <begin position="508"/>
        <end position="587"/>
    </location>
</feature>
<comment type="similarity">
    <text evidence="1 9">Belongs to the class-I aminoacyl-tRNA synthetase family.</text>
</comment>
<evidence type="ECO:0000256" key="6">
    <source>
        <dbReference type="ARBA" id="ARBA00022917"/>
    </source>
</evidence>
<dbReference type="Pfam" id="PF03950">
    <property type="entry name" value="tRNA-synt_1c_C"/>
    <property type="match status" value="1"/>
</dbReference>
<feature type="compositionally biased region" description="Polar residues" evidence="11">
    <location>
        <begin position="19"/>
        <end position="29"/>
    </location>
</feature>
<evidence type="ECO:0000256" key="8">
    <source>
        <dbReference type="ARBA" id="ARBA00048270"/>
    </source>
</evidence>
<dbReference type="GO" id="GO:0006425">
    <property type="term" value="P:glutaminyl-tRNA aminoacylation"/>
    <property type="evidence" value="ECO:0007669"/>
    <property type="project" value="InterPro"/>
</dbReference>
<dbReference type="PANTHER" id="PTHR43097">
    <property type="entry name" value="GLUTAMINE-TRNA LIGASE"/>
    <property type="match status" value="1"/>
</dbReference>
<dbReference type="InterPro" id="IPR049437">
    <property type="entry name" value="tRNA-synt_1c_C2"/>
</dbReference>
<proteinExistence type="inferred from homology"/>
<organism evidence="15 16">
    <name type="scientific">Nitzschia inconspicua</name>
    <dbReference type="NCBI Taxonomy" id="303405"/>
    <lineage>
        <taxon>Eukaryota</taxon>
        <taxon>Sar</taxon>
        <taxon>Stramenopiles</taxon>
        <taxon>Ochrophyta</taxon>
        <taxon>Bacillariophyta</taxon>
        <taxon>Bacillariophyceae</taxon>
        <taxon>Bacillariophycidae</taxon>
        <taxon>Bacillariales</taxon>
        <taxon>Bacillariaceae</taxon>
        <taxon>Nitzschia</taxon>
    </lineage>
</organism>
<dbReference type="GO" id="GO:0005524">
    <property type="term" value="F:ATP binding"/>
    <property type="evidence" value="ECO:0007669"/>
    <property type="project" value="UniProtKB-KW"/>
</dbReference>
<dbReference type="EMBL" id="JAGRRH010000020">
    <property type="protein sequence ID" value="KAG7348616.1"/>
    <property type="molecule type" value="Genomic_DNA"/>
</dbReference>
<evidence type="ECO:0000256" key="9">
    <source>
        <dbReference type="RuleBase" id="RU363037"/>
    </source>
</evidence>
<keyword evidence="4 9" id="KW-0547">Nucleotide-binding</keyword>
<evidence type="ECO:0000313" key="16">
    <source>
        <dbReference type="Proteomes" id="UP000693970"/>
    </source>
</evidence>
<comment type="caution">
    <text evidence="15">The sequence shown here is derived from an EMBL/GenBank/DDBJ whole genome shotgun (WGS) entry which is preliminary data.</text>
</comment>
<dbReference type="InterPro" id="IPR020058">
    <property type="entry name" value="Glu/Gln-tRNA-synth_Ib_cat-dom"/>
</dbReference>
<evidence type="ECO:0000256" key="3">
    <source>
        <dbReference type="ARBA" id="ARBA00022598"/>
    </source>
</evidence>
<dbReference type="AlphaFoldDB" id="A0A9K3KSB3"/>
<evidence type="ECO:0000259" key="13">
    <source>
        <dbReference type="Pfam" id="PF03950"/>
    </source>
</evidence>
<evidence type="ECO:0000259" key="12">
    <source>
        <dbReference type="Pfam" id="PF00749"/>
    </source>
</evidence>
<comment type="catalytic activity">
    <reaction evidence="8">
        <text>tRNA(Gln) + L-glutamine + ATP = L-glutaminyl-tRNA(Gln) + AMP + diphosphate</text>
        <dbReference type="Rhea" id="RHEA:20121"/>
        <dbReference type="Rhea" id="RHEA-COMP:9662"/>
        <dbReference type="Rhea" id="RHEA-COMP:9681"/>
        <dbReference type="ChEBI" id="CHEBI:30616"/>
        <dbReference type="ChEBI" id="CHEBI:33019"/>
        <dbReference type="ChEBI" id="CHEBI:58359"/>
        <dbReference type="ChEBI" id="CHEBI:78442"/>
        <dbReference type="ChEBI" id="CHEBI:78521"/>
        <dbReference type="ChEBI" id="CHEBI:456215"/>
        <dbReference type="EC" id="6.1.1.18"/>
    </reaction>
</comment>
<evidence type="ECO:0000313" key="15">
    <source>
        <dbReference type="EMBL" id="KAG7348616.1"/>
    </source>
</evidence>
<protein>
    <recommendedName>
        <fullName evidence="2">glutamine--tRNA ligase</fullName>
        <ecNumber evidence="2">6.1.1.18</ecNumber>
    </recommendedName>
</protein>
<reference evidence="15" key="1">
    <citation type="journal article" date="2021" name="Sci. Rep.">
        <title>Diploid genomic architecture of Nitzschia inconspicua, an elite biomass production diatom.</title>
        <authorList>
            <person name="Oliver A."/>
            <person name="Podell S."/>
            <person name="Pinowska A."/>
            <person name="Traller J.C."/>
            <person name="Smith S.R."/>
            <person name="McClure R."/>
            <person name="Beliaev A."/>
            <person name="Bohutskyi P."/>
            <person name="Hill E.A."/>
            <person name="Rabines A."/>
            <person name="Zheng H."/>
            <person name="Allen L.Z."/>
            <person name="Kuo A."/>
            <person name="Grigoriev I.V."/>
            <person name="Allen A.E."/>
            <person name="Hazlebeck D."/>
            <person name="Allen E.E."/>
        </authorList>
    </citation>
    <scope>NUCLEOTIDE SEQUENCE</scope>
    <source>
        <strain evidence="15">Hildebrandi</strain>
    </source>
</reference>
<dbReference type="FunFam" id="2.40.240.10:FF:000055">
    <property type="entry name" value="Uncharacterized protein"/>
    <property type="match status" value="1"/>
</dbReference>
<dbReference type="InterPro" id="IPR001412">
    <property type="entry name" value="aa-tRNA-synth_I_CS"/>
</dbReference>
<keyword evidence="5 9" id="KW-0067">ATP-binding</keyword>
<keyword evidence="7 9" id="KW-0030">Aminoacyl-tRNA synthetase</keyword>
<feature type="domain" description="Glutamyl/glutaminyl-tRNA synthetase class Ib catalytic" evidence="12">
    <location>
        <begin position="56"/>
        <end position="379"/>
    </location>
</feature>
<name>A0A9K3KSB3_9STRA</name>
<evidence type="ECO:0000256" key="7">
    <source>
        <dbReference type="ARBA" id="ARBA00023146"/>
    </source>
</evidence>
<keyword evidence="3 9" id="KW-0436">Ligase</keyword>
<dbReference type="InterPro" id="IPR004514">
    <property type="entry name" value="Gln-tRNA-synth"/>
</dbReference>
<dbReference type="Proteomes" id="UP000693970">
    <property type="component" value="Unassembled WGS sequence"/>
</dbReference>
<evidence type="ECO:0000256" key="11">
    <source>
        <dbReference type="SAM" id="MobiDB-lite"/>
    </source>
</evidence>
<feature type="coiled-coil region" evidence="10">
    <location>
        <begin position="615"/>
        <end position="642"/>
    </location>
</feature>
<evidence type="ECO:0000259" key="14">
    <source>
        <dbReference type="Pfam" id="PF20974"/>
    </source>
</evidence>
<evidence type="ECO:0000256" key="5">
    <source>
        <dbReference type="ARBA" id="ARBA00022840"/>
    </source>
</evidence>
<dbReference type="FunFam" id="2.40.240.10:FF:000007">
    <property type="entry name" value="Glutamine--tRNA ligase"/>
    <property type="match status" value="1"/>
</dbReference>
<feature type="compositionally biased region" description="Low complexity" evidence="11">
    <location>
        <begin position="1"/>
        <end position="10"/>
    </location>
</feature>
<gene>
    <name evidence="15" type="ORF">IV203_017321</name>
</gene>
<evidence type="ECO:0000256" key="2">
    <source>
        <dbReference type="ARBA" id="ARBA00012836"/>
    </source>
</evidence>
<dbReference type="InterPro" id="IPR020059">
    <property type="entry name" value="Glu/Gln-tRNA-synth_Ib_codon-bd"/>
</dbReference>
<keyword evidence="6 9" id="KW-0648">Protein biosynthesis</keyword>
<sequence length="709" mass="81741">MGEQQQQQQQSNTDYEDAGSSSTTTTKNPLSARELEWANNPPELIQQHQQTNGSIIRTRFPPEPNGYLHVGHAKSMNMNFRLAFEKLNVPMEDRRTIFRYDDTNPDAETKEYIDSLYQDLTWLGWKPEKTTYSSDNFQTLYELALKLIHKGLAYCCDMTKAEMEIQRELAMKRALARNVGKDPDLEAPIPSPDILPGRNRDTSVERNLEIFQKMKLGMMDEGSWTLRLKMDFESSNPNMYDLVAYRIKFTPHPHAGNGWCIYPAYDFTHGICDSLEDIDYSICTLEFESRREPYYWILWALDMFRPAVYEMSRLNLQYTVLSKRRLLKLVHNHYVRGWDDPRMPTISGYRRRGFTPDIINSFCMDLGATRAANVIEMEKLFNKARTILSDKTQRAMAVLSPILVTITNWDENKDQTMIFEVQNSPTDPSLGSHTVELTSTLYIDATDFRMEDDPDYYGLAPNKAVGLKYHGGNLICDQVISDGANGQVTELKCRLDNTPEKVKPKTHISWVSATLAIPCEIRVYNHLFTVPEPSDLWEEELNTESEIVYENGFVDPSVKDLVDASFVDKWKSNQALQFERMGYFVVDLDTTFNSKTGQGRLVFNRTVTLKEEVFKKKATNVLSKQEEEANTARKLKQKADMEAKEARMKISPKELFQLADEYKGLYSKFDPETGLPTHEADGTELTKSAIKKLKKLQDKHEKELSKWKK</sequence>
<evidence type="ECO:0000256" key="4">
    <source>
        <dbReference type="ARBA" id="ARBA00022741"/>
    </source>
</evidence>
<accession>A0A9K3KSB3</accession>
<dbReference type="FunFam" id="3.40.50.620:FF:000037">
    <property type="entry name" value="Glutamine--tRNA ligase cytoplasmic"/>
    <property type="match status" value="1"/>
</dbReference>
<evidence type="ECO:0000256" key="1">
    <source>
        <dbReference type="ARBA" id="ARBA00005594"/>
    </source>
</evidence>
<reference evidence="15" key="2">
    <citation type="submission" date="2021-04" db="EMBL/GenBank/DDBJ databases">
        <authorList>
            <person name="Podell S."/>
        </authorList>
    </citation>
    <scope>NUCLEOTIDE SEQUENCE</scope>
    <source>
        <strain evidence="15">Hildebrandi</strain>
    </source>
</reference>
<dbReference type="PROSITE" id="PS00178">
    <property type="entry name" value="AA_TRNA_LIGASE_I"/>
    <property type="match status" value="1"/>
</dbReference>
<dbReference type="NCBIfam" id="TIGR00440">
    <property type="entry name" value="glnS"/>
    <property type="match status" value="1"/>
</dbReference>
<evidence type="ECO:0000256" key="10">
    <source>
        <dbReference type="SAM" id="Coils"/>
    </source>
</evidence>
<dbReference type="Pfam" id="PF00749">
    <property type="entry name" value="tRNA-synt_1c"/>
    <property type="match status" value="1"/>
</dbReference>
<dbReference type="InterPro" id="IPR050132">
    <property type="entry name" value="Gln/Glu-tRNA_Ligase"/>
</dbReference>
<dbReference type="GO" id="GO:0004819">
    <property type="term" value="F:glutamine-tRNA ligase activity"/>
    <property type="evidence" value="ECO:0007669"/>
    <property type="project" value="UniProtKB-EC"/>
</dbReference>
<keyword evidence="10" id="KW-0175">Coiled coil</keyword>
<feature type="domain" description="Glutamyl/glutaminyl-tRNA synthetase class Ib anti-codon binding" evidence="13">
    <location>
        <begin position="393"/>
        <end position="496"/>
    </location>
</feature>
<feature type="region of interest" description="Disordered" evidence="11">
    <location>
        <begin position="1"/>
        <end position="29"/>
    </location>
</feature>
<dbReference type="OrthoDB" id="10250478at2759"/>